<feature type="transmembrane region" description="Helical" evidence="2">
    <location>
        <begin position="221"/>
        <end position="246"/>
    </location>
</feature>
<dbReference type="Proteomes" id="UP001181693">
    <property type="component" value="Unassembled WGS sequence"/>
</dbReference>
<evidence type="ECO:0000313" key="5">
    <source>
        <dbReference type="Proteomes" id="UP001181693"/>
    </source>
</evidence>
<keyword evidence="5" id="KW-1185">Reference proteome</keyword>
<protein>
    <recommendedName>
        <fullName evidence="3">Immunoglobulin V-set domain-containing protein</fullName>
    </recommendedName>
</protein>
<evidence type="ECO:0000259" key="3">
    <source>
        <dbReference type="Pfam" id="PF07686"/>
    </source>
</evidence>
<dbReference type="Pfam" id="PF07686">
    <property type="entry name" value="V-set"/>
    <property type="match status" value="1"/>
</dbReference>
<sequence length="284" mass="32466">MVRYSIASCQSELLLQLFHQQEYLQKSDKGVRMFIRLLSLFLFLKVPSGAEIQNVQVHCHTLNAEEGQHLLIPCTFQVDEPLGDNQVELEWSVIYEVKNIYEPIIRLNDHMFLPVKNPNRRAWINLPGVRMGNCSLVISPVSFRDSGIYRVRIAINGEEFPGAATINVHIFKSHQARALNQQNDQEPQSRKANETDGEDEDPENVIRWIEMFIRAMDKKSYLLYLKIAGGILVSLLLVNIVARIFFGCCIYQLVRKLPEAIVQIEEGLASQATDRESINSKDPT</sequence>
<dbReference type="SUPFAM" id="SSF48726">
    <property type="entry name" value="Immunoglobulin"/>
    <property type="match status" value="1"/>
</dbReference>
<dbReference type="InterPro" id="IPR013106">
    <property type="entry name" value="Ig_V-set"/>
</dbReference>
<feature type="region of interest" description="Disordered" evidence="1">
    <location>
        <begin position="179"/>
        <end position="200"/>
    </location>
</feature>
<gene>
    <name evidence="4" type="ORF">GDO54_015204</name>
</gene>
<comment type="caution">
    <text evidence="4">The sequence shown here is derived from an EMBL/GenBank/DDBJ whole genome shotgun (WGS) entry which is preliminary data.</text>
</comment>
<accession>A0AAV3A0E0</accession>
<dbReference type="AlphaFoldDB" id="A0AAV3A0E0"/>
<feature type="domain" description="Immunoglobulin V-set" evidence="3">
    <location>
        <begin position="61"/>
        <end position="165"/>
    </location>
</feature>
<proteinExistence type="predicted"/>
<dbReference type="InterPro" id="IPR036179">
    <property type="entry name" value="Ig-like_dom_sf"/>
</dbReference>
<evidence type="ECO:0000256" key="2">
    <source>
        <dbReference type="SAM" id="Phobius"/>
    </source>
</evidence>
<dbReference type="Gene3D" id="2.60.40.10">
    <property type="entry name" value="Immunoglobulins"/>
    <property type="match status" value="1"/>
</dbReference>
<reference evidence="4" key="1">
    <citation type="thesis" date="2020" institute="ProQuest LLC" country="789 East Eisenhower Parkway, Ann Arbor, MI, USA">
        <title>Comparative Genomics and Chromosome Evolution.</title>
        <authorList>
            <person name="Mudd A.B."/>
        </authorList>
    </citation>
    <scope>NUCLEOTIDE SEQUENCE</scope>
    <source>
        <strain evidence="4">1538</strain>
        <tissue evidence="4">Blood</tissue>
    </source>
</reference>
<keyword evidence="2" id="KW-1133">Transmembrane helix</keyword>
<dbReference type="InterPro" id="IPR013783">
    <property type="entry name" value="Ig-like_fold"/>
</dbReference>
<organism evidence="4 5">
    <name type="scientific">Pyxicephalus adspersus</name>
    <name type="common">African bullfrog</name>
    <dbReference type="NCBI Taxonomy" id="30357"/>
    <lineage>
        <taxon>Eukaryota</taxon>
        <taxon>Metazoa</taxon>
        <taxon>Chordata</taxon>
        <taxon>Craniata</taxon>
        <taxon>Vertebrata</taxon>
        <taxon>Euteleostomi</taxon>
        <taxon>Amphibia</taxon>
        <taxon>Batrachia</taxon>
        <taxon>Anura</taxon>
        <taxon>Neobatrachia</taxon>
        <taxon>Ranoidea</taxon>
        <taxon>Pyxicephalidae</taxon>
        <taxon>Pyxicephalinae</taxon>
        <taxon>Pyxicephalus</taxon>
    </lineage>
</organism>
<evidence type="ECO:0000313" key="4">
    <source>
        <dbReference type="EMBL" id="DBA19353.1"/>
    </source>
</evidence>
<dbReference type="EMBL" id="DYDO01000008">
    <property type="protein sequence ID" value="DBA19353.1"/>
    <property type="molecule type" value="Genomic_DNA"/>
</dbReference>
<keyword evidence="2" id="KW-0472">Membrane</keyword>
<name>A0AAV3A0E0_PYXAD</name>
<keyword evidence="2" id="KW-0812">Transmembrane</keyword>
<evidence type="ECO:0000256" key="1">
    <source>
        <dbReference type="SAM" id="MobiDB-lite"/>
    </source>
</evidence>